<dbReference type="PANTHER" id="PTHR43191">
    <property type="entry name" value="RRNA METHYLTRANSFERASE 3"/>
    <property type="match status" value="1"/>
</dbReference>
<dbReference type="InterPro" id="IPR051259">
    <property type="entry name" value="rRNA_Methyltransferase"/>
</dbReference>
<dbReference type="InterPro" id="IPR029026">
    <property type="entry name" value="tRNA_m1G_MTases_N"/>
</dbReference>
<keyword evidence="2" id="KW-0808">Transferase</keyword>
<dbReference type="SUPFAM" id="SSF75217">
    <property type="entry name" value="alpha/beta knot"/>
    <property type="match status" value="1"/>
</dbReference>
<keyword evidence="1 4" id="KW-0489">Methyltransferase</keyword>
<comment type="caution">
    <text evidence="4">The sequence shown here is derived from an EMBL/GenBank/DDBJ whole genome shotgun (WGS) entry which is preliminary data.</text>
</comment>
<evidence type="ECO:0000313" key="5">
    <source>
        <dbReference type="Proteomes" id="UP001595839"/>
    </source>
</evidence>
<dbReference type="InterPro" id="IPR029064">
    <property type="entry name" value="Ribosomal_eL30-like_sf"/>
</dbReference>
<evidence type="ECO:0000259" key="3">
    <source>
        <dbReference type="Pfam" id="PF00588"/>
    </source>
</evidence>
<name>A0ABV9B5T4_9ACTN</name>
<dbReference type="InterPro" id="IPR029028">
    <property type="entry name" value="Alpha/beta_knot_MTases"/>
</dbReference>
<gene>
    <name evidence="4" type="ORF">ACFPIH_47870</name>
</gene>
<dbReference type="SUPFAM" id="SSF55315">
    <property type="entry name" value="L30e-like"/>
    <property type="match status" value="1"/>
</dbReference>
<dbReference type="GO" id="GO:0032259">
    <property type="term" value="P:methylation"/>
    <property type="evidence" value="ECO:0007669"/>
    <property type="project" value="UniProtKB-KW"/>
</dbReference>
<dbReference type="RefSeq" id="WP_381177549.1">
    <property type="nucleotide sequence ID" value="NZ_JBHSFK010000050.1"/>
</dbReference>
<dbReference type="CDD" id="cd18095">
    <property type="entry name" value="SpoU-like_rRNA-MTase"/>
    <property type="match status" value="1"/>
</dbReference>
<accession>A0ABV9B5T4</accession>
<dbReference type="EMBL" id="JBHSFK010000050">
    <property type="protein sequence ID" value="MFC4507062.1"/>
    <property type="molecule type" value="Genomic_DNA"/>
</dbReference>
<dbReference type="Gene3D" id="3.30.1330.30">
    <property type="match status" value="1"/>
</dbReference>
<evidence type="ECO:0000256" key="2">
    <source>
        <dbReference type="ARBA" id="ARBA00022679"/>
    </source>
</evidence>
<evidence type="ECO:0000313" key="4">
    <source>
        <dbReference type="EMBL" id="MFC4507062.1"/>
    </source>
</evidence>
<dbReference type="Proteomes" id="UP001595839">
    <property type="component" value="Unassembled WGS sequence"/>
</dbReference>
<proteinExistence type="predicted"/>
<dbReference type="GO" id="GO:0008168">
    <property type="term" value="F:methyltransferase activity"/>
    <property type="evidence" value="ECO:0007669"/>
    <property type="project" value="UniProtKB-KW"/>
</dbReference>
<organism evidence="4 5">
    <name type="scientific">Streptomyces vulcanius</name>
    <dbReference type="NCBI Taxonomy" id="1441876"/>
    <lineage>
        <taxon>Bacteria</taxon>
        <taxon>Bacillati</taxon>
        <taxon>Actinomycetota</taxon>
        <taxon>Actinomycetes</taxon>
        <taxon>Kitasatosporales</taxon>
        <taxon>Streptomycetaceae</taxon>
        <taxon>Streptomyces</taxon>
    </lineage>
</organism>
<feature type="domain" description="tRNA/rRNA methyltransferase SpoU type" evidence="3">
    <location>
        <begin position="157"/>
        <end position="299"/>
    </location>
</feature>
<sequence>MADLITVEDPDDPRLRDYTGLTDVELRRKREPAEGLFIAEGEKVIRRAKDAGYEMRSMLLSAKWVDVMHDVIDELPAPVYAVSPELAERVTGYHVHRGALASMQRKPLPSAAELLQTARRVVIMEAVNDHTNMCGTEAYTHPQGPLTCEDGEPPRRIAVLEGIVDHTNLGAVWRSAAALGIDAILLSPDCADPLYRRAIKVSMGAVFSIPYARLTDWPKGLEVLRDAGYPILALTPDEKATPLSKIPAERLERCAVMFGSEGHGLSALALRAADEWVRIPMAHQIDSLNIAAAAAVTFYALGARDD</sequence>
<dbReference type="Pfam" id="PF00588">
    <property type="entry name" value="SpoU_methylase"/>
    <property type="match status" value="1"/>
</dbReference>
<dbReference type="InterPro" id="IPR001537">
    <property type="entry name" value="SpoU_MeTrfase"/>
</dbReference>
<dbReference type="PANTHER" id="PTHR43191:SF12">
    <property type="entry name" value="RRNA METHYLASE"/>
    <property type="match status" value="1"/>
</dbReference>
<keyword evidence="5" id="KW-1185">Reference proteome</keyword>
<dbReference type="Gene3D" id="3.40.1280.10">
    <property type="match status" value="1"/>
</dbReference>
<protein>
    <submittedName>
        <fullName evidence="4">TrmH family RNA methyltransferase</fullName>
    </submittedName>
</protein>
<evidence type="ECO:0000256" key="1">
    <source>
        <dbReference type="ARBA" id="ARBA00022603"/>
    </source>
</evidence>
<reference evidence="5" key="1">
    <citation type="journal article" date="2019" name="Int. J. Syst. Evol. Microbiol.">
        <title>The Global Catalogue of Microorganisms (GCM) 10K type strain sequencing project: providing services to taxonomists for standard genome sequencing and annotation.</title>
        <authorList>
            <consortium name="The Broad Institute Genomics Platform"/>
            <consortium name="The Broad Institute Genome Sequencing Center for Infectious Disease"/>
            <person name="Wu L."/>
            <person name="Ma J."/>
        </authorList>
    </citation>
    <scope>NUCLEOTIDE SEQUENCE [LARGE SCALE GENOMIC DNA]</scope>
    <source>
        <strain evidence="5">CGMCC 4.7177</strain>
    </source>
</reference>